<keyword evidence="1" id="KW-1003">Cell membrane</keyword>
<dbReference type="OrthoDB" id="9811590at2"/>
<dbReference type="Pfam" id="PF02659">
    <property type="entry name" value="Mntp"/>
    <property type="match status" value="1"/>
</dbReference>
<dbReference type="AlphaFoldDB" id="E3HDC2"/>
<name>E3HDC2_ILYPC</name>
<dbReference type="KEGG" id="ipo:Ilyop_2362"/>
<feature type="transmembrane region" description="Helical" evidence="5">
    <location>
        <begin position="67"/>
        <end position="86"/>
    </location>
</feature>
<reference evidence="6 7" key="1">
    <citation type="journal article" date="2010" name="Stand. Genomic Sci.">
        <title>Complete genome sequence of Ilyobacter polytropus type strain (CuHbu1).</title>
        <authorList>
            <person name="Sikorski J."/>
            <person name="Chertkov O."/>
            <person name="Lapidus A."/>
            <person name="Nolan M."/>
            <person name="Lucas S."/>
            <person name="Del Rio T.G."/>
            <person name="Tice H."/>
            <person name="Cheng J.F."/>
            <person name="Tapia R."/>
            <person name="Han C."/>
            <person name="Goodwin L."/>
            <person name="Pitluck S."/>
            <person name="Liolios K."/>
            <person name="Ivanova N."/>
            <person name="Mavromatis K."/>
            <person name="Mikhailova N."/>
            <person name="Pati A."/>
            <person name="Chen A."/>
            <person name="Palaniappan K."/>
            <person name="Land M."/>
            <person name="Hauser L."/>
            <person name="Chang Y.J."/>
            <person name="Jeffries C.D."/>
            <person name="Brambilla E."/>
            <person name="Yasawong M."/>
            <person name="Rohde M."/>
            <person name="Pukall R."/>
            <person name="Spring S."/>
            <person name="Goker M."/>
            <person name="Woyke T."/>
            <person name="Bristow J."/>
            <person name="Eisen J.A."/>
            <person name="Markowitz V."/>
            <person name="Hugenholtz P."/>
            <person name="Kyrpides N.C."/>
            <person name="Klenk H.P."/>
        </authorList>
    </citation>
    <scope>NUCLEOTIDE SEQUENCE [LARGE SCALE GENOMIC DNA]</scope>
    <source>
        <strain evidence="7">ATCC 51220 / DSM 2926 / LMG 16218 / CuHBu1</strain>
        <plasmid evidence="7">pILYOP01</plasmid>
    </source>
</reference>
<keyword evidence="7" id="KW-1185">Reference proteome</keyword>
<keyword evidence="4 5" id="KW-0472">Membrane</keyword>
<evidence type="ECO:0000313" key="7">
    <source>
        <dbReference type="Proteomes" id="UP000006875"/>
    </source>
</evidence>
<keyword evidence="6" id="KW-0614">Plasmid</keyword>
<keyword evidence="2 5" id="KW-0812">Transmembrane</keyword>
<dbReference type="EMBL" id="CP002282">
    <property type="protein sequence ID" value="ADO84122.1"/>
    <property type="molecule type" value="Genomic_DNA"/>
</dbReference>
<accession>E3HDC2</accession>
<evidence type="ECO:0000256" key="3">
    <source>
        <dbReference type="ARBA" id="ARBA00022989"/>
    </source>
</evidence>
<geneLocation type="plasmid" evidence="6 7">
    <name>pILYOP01</name>
</geneLocation>
<protein>
    <recommendedName>
        <fullName evidence="8">Manganese efflux pump MntP</fullName>
    </recommendedName>
</protein>
<evidence type="ECO:0000256" key="5">
    <source>
        <dbReference type="SAM" id="Phobius"/>
    </source>
</evidence>
<evidence type="ECO:0000256" key="1">
    <source>
        <dbReference type="ARBA" id="ARBA00022475"/>
    </source>
</evidence>
<dbReference type="HOGENOM" id="CLU_096410_3_0_0"/>
<proteinExistence type="predicted"/>
<dbReference type="PANTHER" id="PTHR35529">
    <property type="entry name" value="MANGANESE EFFLUX PUMP MNTP-RELATED"/>
    <property type="match status" value="1"/>
</dbReference>
<dbReference type="InterPro" id="IPR003810">
    <property type="entry name" value="Mntp/YtaF"/>
</dbReference>
<dbReference type="Proteomes" id="UP000006875">
    <property type="component" value="Plasmid pILYOP01"/>
</dbReference>
<feature type="transmembrane region" description="Helical" evidence="5">
    <location>
        <begin position="106"/>
        <end position="126"/>
    </location>
</feature>
<dbReference type="RefSeq" id="WP_013388781.1">
    <property type="nucleotide sequence ID" value="NC_014633.1"/>
</dbReference>
<evidence type="ECO:0000256" key="4">
    <source>
        <dbReference type="ARBA" id="ARBA00023136"/>
    </source>
</evidence>
<evidence type="ECO:0000256" key="2">
    <source>
        <dbReference type="ARBA" id="ARBA00022692"/>
    </source>
</evidence>
<keyword evidence="3 5" id="KW-1133">Transmembrane helix</keyword>
<sequence length="182" mass="20489">MKLIYLPFIFISLTLDVFTASLTKGFTIEKLKFTDIFKTITVFGVFQVLMFFIGFKSRVLFLGKTSAFIHFSLFFILVFLGGKMVFESYKEYKNKKTLETKSEFNLILLSLATSIDALVIGASVSLKLSVEIFVITAMIGVFTSMASLLGIYLGYKTTYFANYPMNFAGGFILIFIGVKSLF</sequence>
<gene>
    <name evidence="6" type="ordered locus">Ilyop_2362</name>
</gene>
<feature type="transmembrane region" description="Helical" evidence="5">
    <location>
        <begin position="133"/>
        <end position="155"/>
    </location>
</feature>
<evidence type="ECO:0008006" key="8">
    <source>
        <dbReference type="Google" id="ProtNLM"/>
    </source>
</evidence>
<evidence type="ECO:0000313" key="6">
    <source>
        <dbReference type="EMBL" id="ADO84122.1"/>
    </source>
</evidence>
<feature type="transmembrane region" description="Helical" evidence="5">
    <location>
        <begin position="161"/>
        <end position="178"/>
    </location>
</feature>
<dbReference type="PANTHER" id="PTHR35529:SF1">
    <property type="entry name" value="MANGANESE EFFLUX PUMP MNTP-RELATED"/>
    <property type="match status" value="1"/>
</dbReference>
<organism evidence="6 7">
    <name type="scientific">Ilyobacter polytropus (strain ATCC 51220 / DSM 2926 / LMG 16218 / CuHBu1)</name>
    <dbReference type="NCBI Taxonomy" id="572544"/>
    <lineage>
        <taxon>Bacteria</taxon>
        <taxon>Fusobacteriati</taxon>
        <taxon>Fusobacteriota</taxon>
        <taxon>Fusobacteriia</taxon>
        <taxon>Fusobacteriales</taxon>
        <taxon>Fusobacteriaceae</taxon>
        <taxon>Ilyobacter</taxon>
    </lineage>
</organism>
<feature type="transmembrane region" description="Helical" evidence="5">
    <location>
        <begin position="36"/>
        <end position="55"/>
    </location>
</feature>